<dbReference type="InterPro" id="IPR036555">
    <property type="entry name" value="NusA_N_sf"/>
</dbReference>
<comment type="subunit">
    <text evidence="7">Monomer. Binds directly to the core enzyme of the DNA-dependent RNA polymerase and to nascent RNA.</text>
</comment>
<dbReference type="PROSITE" id="PS50126">
    <property type="entry name" value="S1"/>
    <property type="match status" value="1"/>
</dbReference>
<feature type="domain" description="S1 motif" evidence="8">
    <location>
        <begin position="149"/>
        <end position="213"/>
    </location>
</feature>
<dbReference type="Pfam" id="PF08529">
    <property type="entry name" value="NusA_N"/>
    <property type="match status" value="1"/>
</dbReference>
<dbReference type="CDD" id="cd22529">
    <property type="entry name" value="KH-II_NusA_rpt2"/>
    <property type="match status" value="1"/>
</dbReference>
<evidence type="ECO:0000313" key="10">
    <source>
        <dbReference type="EMBL" id="HEE18571.1"/>
    </source>
</evidence>
<comment type="subcellular location">
    <subcellularLocation>
        <location evidence="7">Cytoplasm</location>
    </subcellularLocation>
</comment>
<dbReference type="CDD" id="cd02134">
    <property type="entry name" value="KH-II_NusA_rpt1"/>
    <property type="match status" value="1"/>
</dbReference>
<dbReference type="InterPro" id="IPR009019">
    <property type="entry name" value="KH_sf_prok-type"/>
</dbReference>
<dbReference type="PROSITE" id="PS50084">
    <property type="entry name" value="KH_TYPE_1"/>
    <property type="match status" value="1"/>
</dbReference>
<keyword evidence="4 7" id="KW-0694">RNA-binding</keyword>
<dbReference type="InterPro" id="IPR058582">
    <property type="entry name" value="KH_NusA_2nd"/>
</dbReference>
<comment type="function">
    <text evidence="7">Participates in both transcription termination and antitermination.</text>
</comment>
<dbReference type="InterPro" id="IPR010213">
    <property type="entry name" value="TF_NusA"/>
</dbReference>
<dbReference type="EMBL" id="DSLG01000002">
    <property type="protein sequence ID" value="HEA86832.1"/>
    <property type="molecule type" value="Genomic_DNA"/>
</dbReference>
<proteinExistence type="inferred from homology"/>
<evidence type="ECO:0000313" key="9">
    <source>
        <dbReference type="EMBL" id="HEA86832.1"/>
    </source>
</evidence>
<name>A0A7C1WIK1_UNCW3</name>
<dbReference type="GO" id="GO:0006353">
    <property type="term" value="P:DNA-templated transcription termination"/>
    <property type="evidence" value="ECO:0007669"/>
    <property type="project" value="UniProtKB-UniRule"/>
</dbReference>
<dbReference type="InterPro" id="IPR025249">
    <property type="entry name" value="TF_NusA_KH_1st"/>
</dbReference>
<organism evidence="10">
    <name type="scientific">candidate division WOR-3 bacterium</name>
    <dbReference type="NCBI Taxonomy" id="2052148"/>
    <lineage>
        <taxon>Bacteria</taxon>
        <taxon>Bacteria division WOR-3</taxon>
    </lineage>
</organism>
<keyword evidence="5 7" id="KW-0805">Transcription regulation</keyword>
<keyword evidence="2 7" id="KW-0963">Cytoplasm</keyword>
<dbReference type="NCBIfam" id="TIGR01953">
    <property type="entry name" value="NusA"/>
    <property type="match status" value="1"/>
</dbReference>
<keyword evidence="1 7" id="KW-0806">Transcription termination</keyword>
<dbReference type="AlphaFoldDB" id="A0A7C1WIK1"/>
<protein>
    <recommendedName>
        <fullName evidence="7">Transcription termination/antitermination protein NusA</fullName>
    </recommendedName>
</protein>
<dbReference type="Pfam" id="PF00575">
    <property type="entry name" value="S1"/>
    <property type="match status" value="1"/>
</dbReference>
<dbReference type="GO" id="GO:0003723">
    <property type="term" value="F:RNA binding"/>
    <property type="evidence" value="ECO:0007669"/>
    <property type="project" value="UniProtKB-UniRule"/>
</dbReference>
<dbReference type="SUPFAM" id="SSF50249">
    <property type="entry name" value="Nucleic acid-binding proteins"/>
    <property type="match status" value="1"/>
</dbReference>
<dbReference type="HAMAP" id="MF_00945_B">
    <property type="entry name" value="NusA_B"/>
    <property type="match status" value="1"/>
</dbReference>
<comment type="similarity">
    <text evidence="7">Belongs to the NusA family.</text>
</comment>
<dbReference type="Pfam" id="PF26594">
    <property type="entry name" value="KH_NusA_2nd"/>
    <property type="match status" value="1"/>
</dbReference>
<dbReference type="InterPro" id="IPR013735">
    <property type="entry name" value="TF_NusA_N"/>
</dbReference>
<dbReference type="SUPFAM" id="SSF69705">
    <property type="entry name" value="Transcription factor NusA, N-terminal domain"/>
    <property type="match status" value="1"/>
</dbReference>
<dbReference type="GO" id="GO:0003700">
    <property type="term" value="F:DNA-binding transcription factor activity"/>
    <property type="evidence" value="ECO:0007669"/>
    <property type="project" value="InterPro"/>
</dbReference>
<dbReference type="Gene3D" id="3.30.300.20">
    <property type="match status" value="2"/>
</dbReference>
<dbReference type="GO" id="GO:0031564">
    <property type="term" value="P:transcription antitermination"/>
    <property type="evidence" value="ECO:0007669"/>
    <property type="project" value="UniProtKB-UniRule"/>
</dbReference>
<evidence type="ECO:0000256" key="6">
    <source>
        <dbReference type="ARBA" id="ARBA00023163"/>
    </source>
</evidence>
<reference evidence="10" key="1">
    <citation type="journal article" date="2020" name="mSystems">
        <title>Genome- and Community-Level Interaction Insights into Carbon Utilization and Element Cycling Functions of Hydrothermarchaeota in Hydrothermal Sediment.</title>
        <authorList>
            <person name="Zhou Z."/>
            <person name="Liu Y."/>
            <person name="Xu W."/>
            <person name="Pan J."/>
            <person name="Luo Z.H."/>
            <person name="Li M."/>
        </authorList>
    </citation>
    <scope>NUCLEOTIDE SEQUENCE [LARGE SCALE GENOMIC DNA]</scope>
    <source>
        <strain evidence="10">SpSt-236</strain>
        <strain evidence="9">SpSt-265</strain>
    </source>
</reference>
<sequence>MNKINSLAKESEGMNNKEVANLIAQIARIRNVDITYVCETLRTSIIAGLKRRFGAGTEAEVNISPDTGEIKVFLLKKVVERVNNPGQEIALEEAQNIIPGSKLGDVIRVELPLDEIGRVAIRKASDELMLKLREAERDRLFEEYNRKKGEIVTGTIQRIGRDEIIVNLGLIEAVLPNREQLKTDHYRQGLPIKAYVHRVEKTPIGPRVYLSRTHPEFLRKLLMREVPEIKEGVVEIKAIARAPGFRSKIAVASRDEKVDPVGACVGYRKSRIENVIKELSGEKIDIVQWSRDLQVFIARALGPAKVSEILRENDTYVVVVPDSDFSIAIGKKGQNVWLASLLTGTKLEVLKESDYRNRVIMNRAAKFPISELNLEPEVTQKLEAAGMKTAFDLLSASTPDLVKIMGSEAEAVELMKQQIRERVWAG</sequence>
<keyword evidence="6 7" id="KW-0804">Transcription</keyword>
<evidence type="ECO:0000256" key="2">
    <source>
        <dbReference type="ARBA" id="ARBA00022490"/>
    </source>
</evidence>
<dbReference type="Gene3D" id="2.40.50.140">
    <property type="entry name" value="Nucleic acid-binding proteins"/>
    <property type="match status" value="1"/>
</dbReference>
<evidence type="ECO:0000256" key="4">
    <source>
        <dbReference type="ARBA" id="ARBA00022884"/>
    </source>
</evidence>
<evidence type="ECO:0000256" key="5">
    <source>
        <dbReference type="ARBA" id="ARBA00023015"/>
    </source>
</evidence>
<dbReference type="InterPro" id="IPR003029">
    <property type="entry name" value="S1_domain"/>
</dbReference>
<dbReference type="SMART" id="SM00316">
    <property type="entry name" value="S1"/>
    <property type="match status" value="1"/>
</dbReference>
<dbReference type="PANTHER" id="PTHR22648:SF0">
    <property type="entry name" value="TRANSCRIPTION TERMINATION_ANTITERMINATION PROTEIN NUSA"/>
    <property type="match status" value="1"/>
</dbReference>
<dbReference type="Pfam" id="PF13184">
    <property type="entry name" value="KH_NusA_1st"/>
    <property type="match status" value="1"/>
</dbReference>
<keyword evidence="3 7" id="KW-0889">Transcription antitermination</keyword>
<dbReference type="InterPro" id="IPR030842">
    <property type="entry name" value="TF_NusA_bacterial"/>
</dbReference>
<dbReference type="FunFam" id="3.30.300.20:FF:000002">
    <property type="entry name" value="Transcription termination/antitermination protein NusA"/>
    <property type="match status" value="1"/>
</dbReference>
<dbReference type="SUPFAM" id="SSF54814">
    <property type="entry name" value="Prokaryotic type KH domain (KH-domain type II)"/>
    <property type="match status" value="2"/>
</dbReference>
<dbReference type="InterPro" id="IPR012340">
    <property type="entry name" value="NA-bd_OB-fold"/>
</dbReference>
<dbReference type="GO" id="GO:0005829">
    <property type="term" value="C:cytosol"/>
    <property type="evidence" value="ECO:0007669"/>
    <property type="project" value="TreeGrafter"/>
</dbReference>
<dbReference type="EMBL" id="DSKA01000243">
    <property type="protein sequence ID" value="HEE18571.1"/>
    <property type="molecule type" value="Genomic_DNA"/>
</dbReference>
<evidence type="ECO:0000256" key="3">
    <source>
        <dbReference type="ARBA" id="ARBA00022814"/>
    </source>
</evidence>
<gene>
    <name evidence="7 10" type="primary">nusA</name>
    <name evidence="10" type="ORF">ENP62_03355</name>
    <name evidence="9" type="ORF">ENP94_02350</name>
</gene>
<evidence type="ECO:0000256" key="7">
    <source>
        <dbReference type="HAMAP-Rule" id="MF_00945"/>
    </source>
</evidence>
<accession>A0A7C1WIK1</accession>
<dbReference type="CDD" id="cd04455">
    <property type="entry name" value="S1_NusA"/>
    <property type="match status" value="1"/>
</dbReference>
<dbReference type="InterPro" id="IPR015946">
    <property type="entry name" value="KH_dom-like_a/b"/>
</dbReference>
<evidence type="ECO:0000256" key="1">
    <source>
        <dbReference type="ARBA" id="ARBA00022472"/>
    </source>
</evidence>
<comment type="caution">
    <text evidence="10">The sequence shown here is derived from an EMBL/GenBank/DDBJ whole genome shotgun (WGS) entry which is preliminary data.</text>
</comment>
<dbReference type="Gene3D" id="3.30.1480.10">
    <property type="entry name" value="NusA, N-terminal domain"/>
    <property type="match status" value="1"/>
</dbReference>
<dbReference type="PANTHER" id="PTHR22648">
    <property type="entry name" value="TRANSCRIPTION TERMINATION FACTOR NUSA"/>
    <property type="match status" value="1"/>
</dbReference>
<evidence type="ECO:0000259" key="8">
    <source>
        <dbReference type="PROSITE" id="PS50126"/>
    </source>
</evidence>